<dbReference type="GO" id="GO:0032993">
    <property type="term" value="C:protein-DNA complex"/>
    <property type="evidence" value="ECO:0007669"/>
    <property type="project" value="TreeGrafter"/>
</dbReference>
<comment type="caution">
    <text evidence="7">The sequence shown here is derived from an EMBL/GenBank/DDBJ whole genome shotgun (WGS) entry which is preliminary data.</text>
</comment>
<dbReference type="AlphaFoldDB" id="A0A5R9GEM5"/>
<dbReference type="OrthoDB" id="9785929at2"/>
<protein>
    <recommendedName>
        <fullName evidence="3">DNA-3-methyladenine glycosylase II</fullName>
        <ecNumber evidence="3">3.2.2.21</ecNumber>
    </recommendedName>
</protein>
<dbReference type="SUPFAM" id="SSF48150">
    <property type="entry name" value="DNA-glycosylase"/>
    <property type="match status" value="1"/>
</dbReference>
<evidence type="ECO:0000256" key="2">
    <source>
        <dbReference type="ARBA" id="ARBA00010817"/>
    </source>
</evidence>
<proteinExistence type="inferred from homology"/>
<keyword evidence="8" id="KW-1185">Reference proteome</keyword>
<dbReference type="Pfam" id="PF00730">
    <property type="entry name" value="HhH-GPD"/>
    <property type="match status" value="1"/>
</dbReference>
<dbReference type="GO" id="GO:0043916">
    <property type="term" value="F:DNA-7-methylguanine glycosylase activity"/>
    <property type="evidence" value="ECO:0007669"/>
    <property type="project" value="TreeGrafter"/>
</dbReference>
<name>A0A5R9GEM5_9BACL</name>
<comment type="catalytic activity">
    <reaction evidence="1">
        <text>Hydrolysis of alkylated DNA, releasing 3-methyladenine, 3-methylguanine, 7-methylguanine and 7-methyladenine.</text>
        <dbReference type="EC" id="3.2.2.21"/>
    </reaction>
</comment>
<accession>A0A5R9GEM5</accession>
<dbReference type="PANTHER" id="PTHR43003">
    <property type="entry name" value="DNA-3-METHYLADENINE GLYCOSYLASE"/>
    <property type="match status" value="1"/>
</dbReference>
<evidence type="ECO:0000256" key="1">
    <source>
        <dbReference type="ARBA" id="ARBA00000086"/>
    </source>
</evidence>
<dbReference type="GO" id="GO:0008725">
    <property type="term" value="F:DNA-3-methyladenine glycosylase activity"/>
    <property type="evidence" value="ECO:0007669"/>
    <property type="project" value="TreeGrafter"/>
</dbReference>
<comment type="similarity">
    <text evidence="2">Belongs to the alkylbase DNA glycosidase AlkA family.</text>
</comment>
<dbReference type="EMBL" id="VCIW01000002">
    <property type="protein sequence ID" value="TLS53589.1"/>
    <property type="molecule type" value="Genomic_DNA"/>
</dbReference>
<reference evidence="7 8" key="1">
    <citation type="submission" date="2019-05" db="EMBL/GenBank/DDBJ databases">
        <authorList>
            <person name="Narsing Rao M.P."/>
            <person name="Li W.J."/>
        </authorList>
    </citation>
    <scope>NUCLEOTIDE SEQUENCE [LARGE SCALE GENOMIC DNA]</scope>
    <source>
        <strain evidence="7 8">SYSU_K30003</strain>
    </source>
</reference>
<dbReference type="InterPro" id="IPR051912">
    <property type="entry name" value="Alkylbase_DNA_Glycosylase/TA"/>
</dbReference>
<dbReference type="Gene3D" id="1.10.340.30">
    <property type="entry name" value="Hypothetical protein, domain 2"/>
    <property type="match status" value="1"/>
</dbReference>
<evidence type="ECO:0000256" key="4">
    <source>
        <dbReference type="ARBA" id="ARBA00022763"/>
    </source>
</evidence>
<evidence type="ECO:0000313" key="7">
    <source>
        <dbReference type="EMBL" id="TLS53589.1"/>
    </source>
</evidence>
<dbReference type="GO" id="GO:0032131">
    <property type="term" value="F:alkylated DNA binding"/>
    <property type="evidence" value="ECO:0007669"/>
    <property type="project" value="TreeGrafter"/>
</dbReference>
<evidence type="ECO:0000256" key="5">
    <source>
        <dbReference type="ARBA" id="ARBA00023204"/>
    </source>
</evidence>
<dbReference type="GO" id="GO:0005737">
    <property type="term" value="C:cytoplasm"/>
    <property type="evidence" value="ECO:0007669"/>
    <property type="project" value="TreeGrafter"/>
</dbReference>
<keyword evidence="4" id="KW-0227">DNA damage</keyword>
<evidence type="ECO:0000313" key="8">
    <source>
        <dbReference type="Proteomes" id="UP000309676"/>
    </source>
</evidence>
<keyword evidence="5" id="KW-0234">DNA repair</keyword>
<dbReference type="EC" id="3.2.2.21" evidence="3"/>
<feature type="domain" description="HhH-GPD" evidence="6">
    <location>
        <begin position="146"/>
        <end position="310"/>
    </location>
</feature>
<sequence length="312" mass="34050">MTDVLTASETPVRIPIPIVPPYDAKLLFERYEQVGNRARLVRLEPERMRFARAIRAGGGALAVAVEFGGDAEAPTADAVLPAGTPPAAAAEAARAVAHMIGANVDLAACYAALGGDARFASLFERLRGSKLLLDPDPFECMMKTIITQQLNLSFAGTLIERLAVLAGETLEHEGKPLLVFPDAEAVARLSYDELRALSFSQRKAEYVIDTARAVVDGRIDWSRVERMSDDEAMRDLTQLRGIGRWSVECLLIFAYGRADLLPAADIGLRNAVRNVYGLDAQPSAADIDAIGAAWAPWRTYATYYLWESLRLK</sequence>
<evidence type="ECO:0000256" key="3">
    <source>
        <dbReference type="ARBA" id="ARBA00012000"/>
    </source>
</evidence>
<dbReference type="InterPro" id="IPR003265">
    <property type="entry name" value="HhH-GPD_domain"/>
</dbReference>
<evidence type="ECO:0000259" key="6">
    <source>
        <dbReference type="SMART" id="SM00478"/>
    </source>
</evidence>
<dbReference type="Proteomes" id="UP000309676">
    <property type="component" value="Unassembled WGS sequence"/>
</dbReference>
<dbReference type="SMART" id="SM00478">
    <property type="entry name" value="ENDO3c"/>
    <property type="match status" value="1"/>
</dbReference>
<dbReference type="Gene3D" id="1.10.1670.40">
    <property type="match status" value="1"/>
</dbReference>
<dbReference type="FunFam" id="1.10.340.30:FF:000004">
    <property type="entry name" value="DNA-3-methyladenine glycosylase II"/>
    <property type="match status" value="1"/>
</dbReference>
<dbReference type="CDD" id="cd00056">
    <property type="entry name" value="ENDO3c"/>
    <property type="match status" value="1"/>
</dbReference>
<dbReference type="PANTHER" id="PTHR43003:SF5">
    <property type="entry name" value="DNA-3-METHYLADENINE GLYCOSYLASE"/>
    <property type="match status" value="1"/>
</dbReference>
<dbReference type="GO" id="GO:0006307">
    <property type="term" value="P:DNA alkylation repair"/>
    <property type="evidence" value="ECO:0007669"/>
    <property type="project" value="TreeGrafter"/>
</dbReference>
<organism evidence="7 8">
    <name type="scientific">Paenibacillus antri</name>
    <dbReference type="NCBI Taxonomy" id="2582848"/>
    <lineage>
        <taxon>Bacteria</taxon>
        <taxon>Bacillati</taxon>
        <taxon>Bacillota</taxon>
        <taxon>Bacilli</taxon>
        <taxon>Bacillales</taxon>
        <taxon>Paenibacillaceae</taxon>
        <taxon>Paenibacillus</taxon>
    </lineage>
</organism>
<gene>
    <name evidence="7" type="ORF">FE782_04775</name>
</gene>
<dbReference type="RefSeq" id="WP_138192907.1">
    <property type="nucleotide sequence ID" value="NZ_VCIW01000002.1"/>
</dbReference>
<dbReference type="InterPro" id="IPR011257">
    <property type="entry name" value="DNA_glycosylase"/>
</dbReference>
<dbReference type="GO" id="GO:0006285">
    <property type="term" value="P:base-excision repair, AP site formation"/>
    <property type="evidence" value="ECO:0007669"/>
    <property type="project" value="TreeGrafter"/>
</dbReference>